<sequence length="1108" mass="127354">MKKYPEYKQLDLVQVAQEINEFWQNHDIFLESIKNREGKPSFTFYEGPPSANGEPGIHHVLSRALKDLFCRYKTLQGYQVKRKSGWDTHGLPVELQVEKSLGITKEEIGKRISIEEYNAHCRQTVMRYTDQWEKLTTELGYWLDTENPYITYDRQYIESVWYLLKQLYSKGLLYKGYSIQPYSPAAGTGLSSHELNQPGCYRSVKDVTVVAQFKLKNAEQDYVLAWTTTPWTLPANSALAIGENITYVKVRTYNPYTHQLVQVILAEAALARYFTTSPDREAVAHYQPGASTIPWEIIAKYQGKDLVGLEYEQLLPYVQPVNHTFRIVSGDFVTTDEGTGIVHIAPTFGADDMRLAQKSNIPAITVERDGKAVPIVDKQGRFVEEITDWAGKYVKEDYEPENIRNQPEYKSADVLIAIKLKQENKAFLVAKYEHNYPHCWRTDKPILYYPLDAWFIRTTAYKDRLIALNKTINWKPASTGTGRFENWLENLVDWNLSRDRFWGTPLPIWRTEDGQEELCIGSIQELNQEVEKSIAAGFMEHPLPIDFDLHRPYVDNIVLASPSGKEMHRTTDLIDVWFDSGAMPYAQWHYPFENKETFQQSFPADFIAEGVDQTRGWFFTLHAIAVMLFDSVAFKNVVSNGLILDKIGNKMSKRLGNSIDPFQIMQQHGPDALRWYMISNANPWDNLKFDTEGLVEVTRKFFSTLQNTYSFFALYANLDDFFFNKQSNIPLKGRPEIDRWILSRLHSLIQFVTTELDAYEPTRACRAIQDFVVDDLSNWYVRLNRKRFWKSEQTQDKTAAYQTLYTCLTTVVQLASPIAPFYTERMYKDLQLVQQEDKTSSIHLSDWPVVNTSAINLALEAKMQQAQTIVSLVHSLRKKHNLKVRQPLTKLIVPVTNEAMQAQIEAVADLILAETNIKQITYIAHTSELVAKKVKPNFKQLGQRYKAQIKPITEALTTLTQEDILLLEAHQELMLNIGKDMIRLSLEDVMIISEDIPGWSVASQESITVALDITVTDALRQEGVARDVINRIQNMRKSMGLEVQDKIQLAIASQEDFVKEAVTVYQTYICQETQALQFTVLESLTKGEQVEIDNYVLQINVKLDTAGQ</sequence>
<dbReference type="GO" id="GO:0005524">
    <property type="term" value="F:ATP binding"/>
    <property type="evidence" value="ECO:0007669"/>
    <property type="project" value="UniProtKB-UniRule"/>
</dbReference>
<keyword evidence="9 15" id="KW-0862">Zinc</keyword>
<dbReference type="NCBIfam" id="TIGR00392">
    <property type="entry name" value="ileS"/>
    <property type="match status" value="1"/>
</dbReference>
<comment type="function">
    <text evidence="13 15">Catalyzes the attachment of isoleucine to tRNA(Ile). As IleRS can inadvertently accommodate and process structurally similar amino acids such as valine, to avoid such errors it has two additional distinct tRNA(Ile)-dependent editing activities. One activity is designated as 'pretransfer' editing and involves the hydrolysis of activated Val-AMP. The other activity is designated 'posttransfer' editing and involves deacylation of mischarged Val-tRNA(Ile).</text>
</comment>
<gene>
    <name evidence="15" type="primary">ileS</name>
    <name evidence="18" type="ordered locus">Aasi_0436</name>
</gene>
<dbReference type="CDD" id="cd07961">
    <property type="entry name" value="Anticodon_Ia_Ile_ABEc"/>
    <property type="match status" value="1"/>
</dbReference>
<evidence type="ECO:0000259" key="16">
    <source>
        <dbReference type="Pfam" id="PF00133"/>
    </source>
</evidence>
<dbReference type="FunFam" id="3.40.50.620:FF:000075">
    <property type="entry name" value="Isoleucine--tRNA ligase"/>
    <property type="match status" value="1"/>
</dbReference>
<dbReference type="GO" id="GO:0002161">
    <property type="term" value="F:aminoacyl-tRNA deacylase activity"/>
    <property type="evidence" value="ECO:0007669"/>
    <property type="project" value="InterPro"/>
</dbReference>
<organism evidence="18 19">
    <name type="scientific">Amoebophilus asiaticus (strain 5a2)</name>
    <dbReference type="NCBI Taxonomy" id="452471"/>
    <lineage>
        <taxon>Bacteria</taxon>
        <taxon>Pseudomonadati</taxon>
        <taxon>Bacteroidota</taxon>
        <taxon>Cytophagia</taxon>
        <taxon>Cytophagales</taxon>
        <taxon>Amoebophilaceae</taxon>
        <taxon>Candidatus Amoebophilus</taxon>
    </lineage>
</organism>
<dbReference type="SUPFAM" id="SSF47323">
    <property type="entry name" value="Anticodon-binding domain of a subclass of class I aminoacyl-tRNA synthetases"/>
    <property type="match status" value="2"/>
</dbReference>
<evidence type="ECO:0000256" key="13">
    <source>
        <dbReference type="ARBA" id="ARBA00025217"/>
    </source>
</evidence>
<dbReference type="GO" id="GO:0000049">
    <property type="term" value="F:tRNA binding"/>
    <property type="evidence" value="ECO:0007669"/>
    <property type="project" value="InterPro"/>
</dbReference>
<dbReference type="InterPro" id="IPR013155">
    <property type="entry name" value="M/V/L/I-tRNA-synth_anticd-bd"/>
</dbReference>
<evidence type="ECO:0000256" key="12">
    <source>
        <dbReference type="ARBA" id="ARBA00023146"/>
    </source>
</evidence>
<keyword evidence="10 15" id="KW-0067">ATP-binding</keyword>
<feature type="binding site" evidence="15">
    <location>
        <position position="653"/>
    </location>
    <ligand>
        <name>ATP</name>
        <dbReference type="ChEBI" id="CHEBI:30616"/>
    </ligand>
</feature>
<feature type="domain" description="Methionyl/Valyl/Leucyl/Isoleucyl-tRNA synthetase anticodon-binding" evidence="17">
    <location>
        <begin position="738"/>
        <end position="890"/>
    </location>
</feature>
<dbReference type="InterPro" id="IPR014729">
    <property type="entry name" value="Rossmann-like_a/b/a_fold"/>
</dbReference>
<dbReference type="GO" id="GO:0005737">
    <property type="term" value="C:cytoplasm"/>
    <property type="evidence" value="ECO:0007669"/>
    <property type="project" value="UniProtKB-SubCell"/>
</dbReference>
<protein>
    <recommendedName>
        <fullName evidence="15">Isoleucine--tRNA ligase</fullName>
        <ecNumber evidence="15">6.1.1.5</ecNumber>
    </recommendedName>
    <alternativeName>
        <fullName evidence="15">Isoleucyl-tRNA synthetase</fullName>
        <shortName evidence="15">IleRS</shortName>
    </alternativeName>
</protein>
<dbReference type="Pfam" id="PF19302">
    <property type="entry name" value="DUF5915"/>
    <property type="match status" value="1"/>
</dbReference>
<dbReference type="AlphaFoldDB" id="B3ERJ7"/>
<dbReference type="InterPro" id="IPR009080">
    <property type="entry name" value="tRNAsynth_Ia_anticodon-bd"/>
</dbReference>
<dbReference type="InterPro" id="IPR002301">
    <property type="entry name" value="Ile-tRNA-ligase"/>
</dbReference>
<evidence type="ECO:0000256" key="4">
    <source>
        <dbReference type="ARBA" id="ARBA00011245"/>
    </source>
</evidence>
<feature type="short sequence motif" description="'KMSKS' region" evidence="15">
    <location>
        <begin position="650"/>
        <end position="654"/>
    </location>
</feature>
<feature type="short sequence motif" description="'HIGH' region" evidence="15">
    <location>
        <begin position="49"/>
        <end position="59"/>
    </location>
</feature>
<accession>B3ERJ7</accession>
<comment type="catalytic activity">
    <reaction evidence="14 15">
        <text>tRNA(Ile) + L-isoleucine + ATP = L-isoleucyl-tRNA(Ile) + AMP + diphosphate</text>
        <dbReference type="Rhea" id="RHEA:11060"/>
        <dbReference type="Rhea" id="RHEA-COMP:9666"/>
        <dbReference type="Rhea" id="RHEA-COMP:9695"/>
        <dbReference type="ChEBI" id="CHEBI:30616"/>
        <dbReference type="ChEBI" id="CHEBI:33019"/>
        <dbReference type="ChEBI" id="CHEBI:58045"/>
        <dbReference type="ChEBI" id="CHEBI:78442"/>
        <dbReference type="ChEBI" id="CHEBI:78528"/>
        <dbReference type="ChEBI" id="CHEBI:456215"/>
        <dbReference type="EC" id="6.1.1.5"/>
    </reaction>
</comment>
<dbReference type="Pfam" id="PF08264">
    <property type="entry name" value="Anticodon_1"/>
    <property type="match status" value="1"/>
</dbReference>
<comment type="subunit">
    <text evidence="4 15">Monomer.</text>
</comment>
<evidence type="ECO:0000256" key="15">
    <source>
        <dbReference type="HAMAP-Rule" id="MF_02003"/>
    </source>
</evidence>
<dbReference type="SUPFAM" id="SSF50677">
    <property type="entry name" value="ValRS/IleRS/LeuRS editing domain"/>
    <property type="match status" value="1"/>
</dbReference>
<dbReference type="GO" id="GO:0004822">
    <property type="term" value="F:isoleucine-tRNA ligase activity"/>
    <property type="evidence" value="ECO:0007669"/>
    <property type="project" value="UniProtKB-UniRule"/>
</dbReference>
<keyword evidence="7 15" id="KW-0479">Metal-binding</keyword>
<evidence type="ECO:0000313" key="19">
    <source>
        <dbReference type="Proteomes" id="UP000001227"/>
    </source>
</evidence>
<dbReference type="PANTHER" id="PTHR42780:SF1">
    <property type="entry name" value="ISOLEUCINE--TRNA LIGASE, CYTOPLASMIC"/>
    <property type="match status" value="1"/>
</dbReference>
<dbReference type="HAMAP" id="MF_02003">
    <property type="entry name" value="Ile_tRNA_synth_type2"/>
    <property type="match status" value="1"/>
</dbReference>
<dbReference type="Proteomes" id="UP000001227">
    <property type="component" value="Chromosome"/>
</dbReference>
<dbReference type="InterPro" id="IPR009008">
    <property type="entry name" value="Val/Leu/Ile-tRNA-synth_edit"/>
</dbReference>
<dbReference type="STRING" id="452471.Aasi_0436"/>
<evidence type="ECO:0000313" key="18">
    <source>
        <dbReference type="EMBL" id="ACE05849.1"/>
    </source>
</evidence>
<dbReference type="SUPFAM" id="SSF52374">
    <property type="entry name" value="Nucleotidylyl transferase"/>
    <property type="match status" value="1"/>
</dbReference>
<evidence type="ECO:0000256" key="3">
    <source>
        <dbReference type="ARBA" id="ARBA00007078"/>
    </source>
</evidence>
<reference evidence="18 19" key="1">
    <citation type="journal article" date="2010" name="J. Bacteriol.">
        <title>The genome of the amoeba symbiont 'Candidatus Amoebophilus asiaticus' reveals common mechanisms for host cell interaction among amoeba-associated bacteria.</title>
        <authorList>
            <person name="Schmitz-Esser S."/>
            <person name="Tischler P."/>
            <person name="Arnold R."/>
            <person name="Montanaro J."/>
            <person name="Wagner M."/>
            <person name="Rattei T."/>
            <person name="Horn M."/>
        </authorList>
    </citation>
    <scope>NUCLEOTIDE SEQUENCE [LARGE SCALE GENOMIC DNA]</scope>
    <source>
        <strain evidence="18 19">5a2</strain>
    </source>
</reference>
<dbReference type="KEGG" id="aas:Aasi_0436"/>
<dbReference type="PANTHER" id="PTHR42780">
    <property type="entry name" value="SOLEUCYL-TRNA SYNTHETASE"/>
    <property type="match status" value="1"/>
</dbReference>
<keyword evidence="8 15" id="KW-0547">Nucleotide-binding</keyword>
<dbReference type="eggNOG" id="COG0060">
    <property type="taxonomic scope" value="Bacteria"/>
</dbReference>
<keyword evidence="12 15" id="KW-0030">Aminoacyl-tRNA synthetase</keyword>
<dbReference type="OrthoDB" id="9810365at2"/>
<dbReference type="InterPro" id="IPR033709">
    <property type="entry name" value="Anticodon_Ile_ABEc"/>
</dbReference>
<evidence type="ECO:0000256" key="14">
    <source>
        <dbReference type="ARBA" id="ARBA00048359"/>
    </source>
</evidence>
<evidence type="ECO:0000256" key="7">
    <source>
        <dbReference type="ARBA" id="ARBA00022723"/>
    </source>
</evidence>
<dbReference type="Gene3D" id="1.10.730.10">
    <property type="entry name" value="Isoleucyl-tRNA Synthetase, Domain 1"/>
    <property type="match status" value="1"/>
</dbReference>
<evidence type="ECO:0000256" key="6">
    <source>
        <dbReference type="ARBA" id="ARBA00022598"/>
    </source>
</evidence>
<keyword evidence="19" id="KW-1185">Reference proteome</keyword>
<dbReference type="Gene3D" id="3.40.50.620">
    <property type="entry name" value="HUPs"/>
    <property type="match status" value="2"/>
</dbReference>
<dbReference type="InterPro" id="IPR023586">
    <property type="entry name" value="Ile-tRNA-ligase_type2"/>
</dbReference>
<evidence type="ECO:0000256" key="11">
    <source>
        <dbReference type="ARBA" id="ARBA00022917"/>
    </source>
</evidence>
<dbReference type="InterPro" id="IPR002300">
    <property type="entry name" value="aa-tRNA-synth_Ia"/>
</dbReference>
<dbReference type="PRINTS" id="PR00984">
    <property type="entry name" value="TRNASYNTHILE"/>
</dbReference>
<comment type="cofactor">
    <cofactor evidence="1 15">
        <name>Zn(2+)</name>
        <dbReference type="ChEBI" id="CHEBI:29105"/>
    </cofactor>
</comment>
<proteinExistence type="inferred from homology"/>
<keyword evidence="5 15" id="KW-0963">Cytoplasm</keyword>
<dbReference type="EC" id="6.1.1.5" evidence="15"/>
<evidence type="ECO:0000256" key="10">
    <source>
        <dbReference type="ARBA" id="ARBA00022840"/>
    </source>
</evidence>
<dbReference type="FunFam" id="3.40.50.620:FF:000063">
    <property type="entry name" value="Isoleucine--tRNA ligase"/>
    <property type="match status" value="1"/>
</dbReference>
<evidence type="ECO:0000256" key="1">
    <source>
        <dbReference type="ARBA" id="ARBA00001947"/>
    </source>
</evidence>
<dbReference type="EMBL" id="CP001102">
    <property type="protein sequence ID" value="ACE05849.1"/>
    <property type="molecule type" value="Genomic_DNA"/>
</dbReference>
<evidence type="ECO:0000256" key="2">
    <source>
        <dbReference type="ARBA" id="ARBA00004496"/>
    </source>
</evidence>
<dbReference type="RefSeq" id="WP_012472615.1">
    <property type="nucleotide sequence ID" value="NC_010830.1"/>
</dbReference>
<evidence type="ECO:0000256" key="5">
    <source>
        <dbReference type="ARBA" id="ARBA00022490"/>
    </source>
</evidence>
<dbReference type="GO" id="GO:0006428">
    <property type="term" value="P:isoleucyl-tRNA aminoacylation"/>
    <property type="evidence" value="ECO:0007669"/>
    <property type="project" value="UniProtKB-UniRule"/>
</dbReference>
<keyword evidence="11 15" id="KW-0648">Protein biosynthesis</keyword>
<name>B3ERJ7_AMOA5</name>
<dbReference type="GO" id="GO:0008270">
    <property type="term" value="F:zinc ion binding"/>
    <property type="evidence" value="ECO:0007669"/>
    <property type="project" value="UniProtKB-UniRule"/>
</dbReference>
<keyword evidence="6 15" id="KW-0436">Ligase</keyword>
<dbReference type="HOGENOM" id="CLU_001493_1_1_10"/>
<comment type="domain">
    <text evidence="15">IleRS has two distinct active sites: one for aminoacylation and one for editing. The misactivated valine is translocated from the active site to the editing site, which sterically excludes the correctly activated isoleucine. The single editing site contains two valyl binding pockets, one specific for each substrate (Val-AMP or Val-tRNA(Ile)).</text>
</comment>
<dbReference type="Pfam" id="PF00133">
    <property type="entry name" value="tRNA-synt_1"/>
    <property type="match status" value="1"/>
</dbReference>
<comment type="similarity">
    <text evidence="3 15">Belongs to the class-I aminoacyl-tRNA synthetase family. IleS type 2 subfamily.</text>
</comment>
<evidence type="ECO:0000256" key="8">
    <source>
        <dbReference type="ARBA" id="ARBA00022741"/>
    </source>
</evidence>
<feature type="domain" description="Aminoacyl-tRNA synthetase class Ia" evidence="16">
    <location>
        <begin position="19"/>
        <end position="688"/>
    </location>
</feature>
<comment type="subcellular location">
    <subcellularLocation>
        <location evidence="2 15">Cytoplasm</location>
    </subcellularLocation>
</comment>
<evidence type="ECO:0000256" key="9">
    <source>
        <dbReference type="ARBA" id="ARBA00022833"/>
    </source>
</evidence>
<dbReference type="CDD" id="cd00818">
    <property type="entry name" value="IleRS_core"/>
    <property type="match status" value="1"/>
</dbReference>
<evidence type="ECO:0000259" key="17">
    <source>
        <dbReference type="Pfam" id="PF08264"/>
    </source>
</evidence>